<protein>
    <submittedName>
        <fullName evidence="2">Uncharacterized protein</fullName>
    </submittedName>
</protein>
<reference evidence="2" key="1">
    <citation type="journal article" date="2022" name="Int. J. Mol. Sci.">
        <title>Draft Genome of Tanacetum Coccineum: Genomic Comparison of Closely Related Tanacetum-Family Plants.</title>
        <authorList>
            <person name="Yamashiro T."/>
            <person name="Shiraishi A."/>
            <person name="Nakayama K."/>
            <person name="Satake H."/>
        </authorList>
    </citation>
    <scope>NUCLEOTIDE SEQUENCE</scope>
</reference>
<dbReference type="EMBL" id="BQNB010015588">
    <property type="protein sequence ID" value="GJT41767.1"/>
    <property type="molecule type" value="Genomic_DNA"/>
</dbReference>
<dbReference type="Proteomes" id="UP001151760">
    <property type="component" value="Unassembled WGS sequence"/>
</dbReference>
<evidence type="ECO:0000313" key="3">
    <source>
        <dbReference type="Proteomes" id="UP001151760"/>
    </source>
</evidence>
<evidence type="ECO:0000256" key="1">
    <source>
        <dbReference type="SAM" id="MobiDB-lite"/>
    </source>
</evidence>
<feature type="region of interest" description="Disordered" evidence="1">
    <location>
        <begin position="153"/>
        <end position="213"/>
    </location>
</feature>
<comment type="caution">
    <text evidence="2">The sequence shown here is derived from an EMBL/GenBank/DDBJ whole genome shotgun (WGS) entry which is preliminary data.</text>
</comment>
<feature type="compositionally biased region" description="Low complexity" evidence="1">
    <location>
        <begin position="190"/>
        <end position="209"/>
    </location>
</feature>
<keyword evidence="3" id="KW-1185">Reference proteome</keyword>
<feature type="compositionally biased region" description="Basic and acidic residues" evidence="1">
    <location>
        <begin position="170"/>
        <end position="186"/>
    </location>
</feature>
<gene>
    <name evidence="2" type="ORF">Tco_0941632</name>
</gene>
<accession>A0ABQ5DS71</accession>
<evidence type="ECO:0000313" key="2">
    <source>
        <dbReference type="EMBL" id="GJT41767.1"/>
    </source>
</evidence>
<name>A0ABQ5DS71_9ASTR</name>
<proteinExistence type="predicted"/>
<sequence>MFVLSAPLLDVLASVVPPTPTTPKPPIIPITTIKAPTSTSVNPESKTLSALQLRVSDLEKEVKELKHTDLSITLRASIRSEVPSAINEYLGSSVGDALQKEPEKQALFDSMHESKSFNKHPANKTLYHTLIESLIADENVMDQGVANLIKHKKRLHDDDDRDQYPPAGRPRVEEKKKASKDADSSKKPKSTGSSKDTTPSQPKSTKKPPLSFDDLMSTPIDFSGFAMNRLKISKLTKVDLVGPVYNLLKGTGKSCVELDYNMEECYCALSDQLDWNNPEGNRCPYDLSKPQPLHESERRKH</sequence>
<organism evidence="2 3">
    <name type="scientific">Tanacetum coccineum</name>
    <dbReference type="NCBI Taxonomy" id="301880"/>
    <lineage>
        <taxon>Eukaryota</taxon>
        <taxon>Viridiplantae</taxon>
        <taxon>Streptophyta</taxon>
        <taxon>Embryophyta</taxon>
        <taxon>Tracheophyta</taxon>
        <taxon>Spermatophyta</taxon>
        <taxon>Magnoliopsida</taxon>
        <taxon>eudicotyledons</taxon>
        <taxon>Gunneridae</taxon>
        <taxon>Pentapetalae</taxon>
        <taxon>asterids</taxon>
        <taxon>campanulids</taxon>
        <taxon>Asterales</taxon>
        <taxon>Asteraceae</taxon>
        <taxon>Asteroideae</taxon>
        <taxon>Anthemideae</taxon>
        <taxon>Anthemidinae</taxon>
        <taxon>Tanacetum</taxon>
    </lineage>
</organism>
<reference evidence="2" key="2">
    <citation type="submission" date="2022-01" db="EMBL/GenBank/DDBJ databases">
        <authorList>
            <person name="Yamashiro T."/>
            <person name="Shiraishi A."/>
            <person name="Satake H."/>
            <person name="Nakayama K."/>
        </authorList>
    </citation>
    <scope>NUCLEOTIDE SEQUENCE</scope>
</reference>